<dbReference type="InterPro" id="IPR017972">
    <property type="entry name" value="Cyt_P450_CS"/>
</dbReference>
<name>A0A9E7BYM5_9ACTN</name>
<dbReference type="SUPFAM" id="SSF48264">
    <property type="entry name" value="Cytochrome P450"/>
    <property type="match status" value="1"/>
</dbReference>
<dbReference type="GO" id="GO:0016705">
    <property type="term" value="F:oxidoreductase activity, acting on paired donors, with incorporation or reduction of molecular oxygen"/>
    <property type="evidence" value="ECO:0007669"/>
    <property type="project" value="InterPro"/>
</dbReference>
<dbReference type="PROSITE" id="PS00086">
    <property type="entry name" value="CYTOCHROME_P450"/>
    <property type="match status" value="1"/>
</dbReference>
<dbReference type="RefSeq" id="WP_259313369.1">
    <property type="nucleotide sequence ID" value="NZ_CP087164.1"/>
</dbReference>
<proteinExistence type="inferred from homology"/>
<dbReference type="PRINTS" id="PR00385">
    <property type="entry name" value="P450"/>
</dbReference>
<dbReference type="InterPro" id="IPR001128">
    <property type="entry name" value="Cyt_P450"/>
</dbReference>
<protein>
    <submittedName>
        <fullName evidence="3">Cytochrome P450 monooxygenase PikC</fullName>
        <ecNumber evidence="3">1.14.15.33</ecNumber>
    </submittedName>
</protein>
<keyword evidence="4" id="KW-1185">Reference proteome</keyword>
<keyword evidence="2" id="KW-0349">Heme</keyword>
<reference evidence="3" key="1">
    <citation type="journal article" date="2022" name="Int. J. Syst. Evol. Microbiol.">
        <title>Pseudomonas aegrilactucae sp. nov. and Pseudomonas morbosilactucae sp. nov., pathogens causing bacterial rot of lettuce in Japan.</title>
        <authorList>
            <person name="Sawada H."/>
            <person name="Fujikawa T."/>
            <person name="Satou M."/>
        </authorList>
    </citation>
    <scope>NUCLEOTIDE SEQUENCE</scope>
    <source>
        <strain evidence="3">0166_1</strain>
    </source>
</reference>
<keyword evidence="2" id="KW-0479">Metal-binding</keyword>
<comment type="similarity">
    <text evidence="1 2">Belongs to the cytochrome P450 family.</text>
</comment>
<keyword evidence="2 3" id="KW-0560">Oxidoreductase</keyword>
<dbReference type="EC" id="1.14.15.33" evidence="3"/>
<dbReference type="PRINTS" id="PR00359">
    <property type="entry name" value="BP450"/>
</dbReference>
<dbReference type="EMBL" id="CP087164">
    <property type="protein sequence ID" value="UGS33672.1"/>
    <property type="molecule type" value="Genomic_DNA"/>
</dbReference>
<keyword evidence="2" id="KW-0408">Iron</keyword>
<dbReference type="Gene3D" id="1.10.630.10">
    <property type="entry name" value="Cytochrome P450"/>
    <property type="match status" value="1"/>
</dbReference>
<dbReference type="Pfam" id="PF00067">
    <property type="entry name" value="p450"/>
    <property type="match status" value="1"/>
</dbReference>
<evidence type="ECO:0000256" key="1">
    <source>
        <dbReference type="ARBA" id="ARBA00010617"/>
    </source>
</evidence>
<evidence type="ECO:0000256" key="2">
    <source>
        <dbReference type="RuleBase" id="RU000461"/>
    </source>
</evidence>
<dbReference type="KEGG" id="sbae:DSM104329_00037"/>
<dbReference type="InterPro" id="IPR002397">
    <property type="entry name" value="Cyt_P450_B"/>
</dbReference>
<dbReference type="AlphaFoldDB" id="A0A9E7BYM5"/>
<dbReference type="InterPro" id="IPR036396">
    <property type="entry name" value="Cyt_P450_sf"/>
</dbReference>
<accession>A0A9E7BYM5</accession>
<evidence type="ECO:0000313" key="3">
    <source>
        <dbReference type="EMBL" id="UGS33672.1"/>
    </source>
</evidence>
<gene>
    <name evidence="3" type="primary">pikC_1</name>
    <name evidence="3" type="ORF">DSM104329_00037</name>
</gene>
<dbReference type="PANTHER" id="PTHR46696">
    <property type="entry name" value="P450, PUTATIVE (EUROFUNG)-RELATED"/>
    <property type="match status" value="1"/>
</dbReference>
<keyword evidence="2 3" id="KW-0503">Monooxygenase</keyword>
<sequence length="402" mass="44634">MQRETRDAPVMDVNYFTEEWNADPYPGLEAIRAAGPIVFNPRTNDWMVPGYQLGARVQANARRYKAVEELGQLFGGITMEFVDTPLHHELRGVWAKDFQRETLQRQRAMIDEIVATRVGPFVERVRDGETVEAIANMTRGIPVLVIARMLGVSGDDVQRFSDWSDRMGGIVAGMVDESPAGAEMLQRGLDATAELNAFIAEQIAARRARPTGDLISAMTHSDVARRVSEQDLVASNTQLVFAGNETTAKLMASTLVALARHPDQRHAIVADRSLVPQAIEEVHRWETVAQVGYRDVHNGDAEIDGIVVPDGSRVCILLGACNRDAARWEDPSRFDIFREPQSHLGFGFGMHSCLGLNLARLELEVWLNQILDAIPECELAEDVSYGTNFVLRAPLSVHIRNP</sequence>
<dbReference type="GO" id="GO:0005506">
    <property type="term" value="F:iron ion binding"/>
    <property type="evidence" value="ECO:0007669"/>
    <property type="project" value="InterPro"/>
</dbReference>
<dbReference type="PANTHER" id="PTHR46696:SF1">
    <property type="entry name" value="CYTOCHROME P450 YJIB-RELATED"/>
    <property type="match status" value="1"/>
</dbReference>
<organism evidence="3 4">
    <name type="scientific">Capillimicrobium parvum</name>
    <dbReference type="NCBI Taxonomy" id="2884022"/>
    <lineage>
        <taxon>Bacteria</taxon>
        <taxon>Bacillati</taxon>
        <taxon>Actinomycetota</taxon>
        <taxon>Thermoleophilia</taxon>
        <taxon>Solirubrobacterales</taxon>
        <taxon>Capillimicrobiaceae</taxon>
        <taxon>Capillimicrobium</taxon>
    </lineage>
</organism>
<dbReference type="GO" id="GO:0004497">
    <property type="term" value="F:monooxygenase activity"/>
    <property type="evidence" value="ECO:0007669"/>
    <property type="project" value="UniProtKB-KW"/>
</dbReference>
<evidence type="ECO:0000313" key="4">
    <source>
        <dbReference type="Proteomes" id="UP001162834"/>
    </source>
</evidence>
<dbReference type="GO" id="GO:0020037">
    <property type="term" value="F:heme binding"/>
    <property type="evidence" value="ECO:0007669"/>
    <property type="project" value="InterPro"/>
</dbReference>
<dbReference type="Proteomes" id="UP001162834">
    <property type="component" value="Chromosome"/>
</dbReference>